<name>A0A2N6T212_9CORY</name>
<proteinExistence type="predicted"/>
<dbReference type="Gene3D" id="3.40.50.1820">
    <property type="entry name" value="alpha/beta hydrolase"/>
    <property type="match status" value="1"/>
</dbReference>
<accession>A0A2N6T212</accession>
<sequence>MSAINPENRPTNDTDQRANPAPSAGAPRWYAPAGVIQGFREPAAETRDQQVMRAIGIPYAYANRHEVPQPLTELPDGGMIVADLPGPTCPQRPSPAGKKIAPHAQPRHHDEHCQHLAITVPDDTPADAKLPVMVWIHGGANIAGGGDIPRFNPSQMAAENDVIVVSVNFRLGAYGFLGGGADRAEGVPPANLGLMDIQAGLEWVRANISAFGGDPGQITMFGQSAGADLILSLMVVAGADKLRAGRDGGGDVAKPFQPPFRRAILQSLAFGFLGGRGPMYDAMVDAAGPIDRGTSEADIAAAEDRATEAARPFKNGQAMPWGVRYGAAPMPDESLFDAALDAIAPDIDVLLGHTPREAALFFHDAEEVARLKKVPAIGGALFEKAVRHFTKTTYGGSAAFAKKWAAAGGSALHYTLKWGHKDSKYRSAHTCDLPLLLGDEDTWRDSVLLEGQMWTDVRRDRKAMQAIWTQFAKTGAVANSVLGRAPFLKVEKVNPGDRP</sequence>
<evidence type="ECO:0000313" key="4">
    <source>
        <dbReference type="Proteomes" id="UP000235363"/>
    </source>
</evidence>
<dbReference type="Pfam" id="PF00135">
    <property type="entry name" value="COesterase"/>
    <property type="match status" value="1"/>
</dbReference>
<dbReference type="Proteomes" id="UP000235363">
    <property type="component" value="Unassembled WGS sequence"/>
</dbReference>
<dbReference type="InterPro" id="IPR002018">
    <property type="entry name" value="CarbesteraseB"/>
</dbReference>
<dbReference type="SUPFAM" id="SSF53474">
    <property type="entry name" value="alpha/beta-Hydrolases"/>
    <property type="match status" value="1"/>
</dbReference>
<evidence type="ECO:0000313" key="3">
    <source>
        <dbReference type="EMBL" id="PMC63324.1"/>
    </source>
</evidence>
<dbReference type="InterPro" id="IPR029058">
    <property type="entry name" value="AB_hydrolase_fold"/>
</dbReference>
<dbReference type="InterPro" id="IPR050309">
    <property type="entry name" value="Type-B_Carboxylest/Lipase"/>
</dbReference>
<reference evidence="3 4" key="1">
    <citation type="submission" date="2017-09" db="EMBL/GenBank/DDBJ databases">
        <title>Bacterial strain isolated from the female urinary microbiota.</title>
        <authorList>
            <person name="Thomas-White K."/>
            <person name="Kumar N."/>
            <person name="Forster S."/>
            <person name="Putonti C."/>
            <person name="Lawley T."/>
            <person name="Wolfe A.J."/>
        </authorList>
    </citation>
    <scope>NUCLEOTIDE SEQUENCE [LARGE SCALE GENOMIC DNA]</scope>
    <source>
        <strain evidence="3 4">UMB0908</strain>
    </source>
</reference>
<dbReference type="EMBL" id="PNHF01000001">
    <property type="protein sequence ID" value="PMC63324.1"/>
    <property type="molecule type" value="Genomic_DNA"/>
</dbReference>
<feature type="domain" description="Carboxylesterase type B" evidence="2">
    <location>
        <begin position="31"/>
        <end position="237"/>
    </location>
</feature>
<dbReference type="AlphaFoldDB" id="A0A2N6T212"/>
<comment type="caution">
    <text evidence="3">The sequence shown here is derived from an EMBL/GenBank/DDBJ whole genome shotgun (WGS) entry which is preliminary data.</text>
</comment>
<gene>
    <name evidence="3" type="ORF">CJ204_00380</name>
</gene>
<dbReference type="PANTHER" id="PTHR11559">
    <property type="entry name" value="CARBOXYLESTERASE"/>
    <property type="match status" value="1"/>
</dbReference>
<evidence type="ECO:0000259" key="2">
    <source>
        <dbReference type="Pfam" id="PF00135"/>
    </source>
</evidence>
<evidence type="ECO:0000256" key="1">
    <source>
        <dbReference type="SAM" id="MobiDB-lite"/>
    </source>
</evidence>
<dbReference type="RefSeq" id="WP_102211690.1">
    <property type="nucleotide sequence ID" value="NZ_PNHF01000001.1"/>
</dbReference>
<feature type="region of interest" description="Disordered" evidence="1">
    <location>
        <begin position="1"/>
        <end position="29"/>
    </location>
</feature>
<protein>
    <submittedName>
        <fullName evidence="3">Carboxylesterase</fullName>
    </submittedName>
</protein>
<organism evidence="3 4">
    <name type="scientific">Corynebacterium xerosis</name>
    <dbReference type="NCBI Taxonomy" id="1725"/>
    <lineage>
        <taxon>Bacteria</taxon>
        <taxon>Bacillati</taxon>
        <taxon>Actinomycetota</taxon>
        <taxon>Actinomycetes</taxon>
        <taxon>Mycobacteriales</taxon>
        <taxon>Corynebacteriaceae</taxon>
        <taxon>Corynebacterium</taxon>
    </lineage>
</organism>